<reference evidence="3 4" key="1">
    <citation type="submission" date="2019-09" db="EMBL/GenBank/DDBJ databases">
        <authorList>
            <person name="Ou C."/>
        </authorList>
    </citation>
    <scope>NUCLEOTIDE SEQUENCE [LARGE SCALE GENOMIC DNA]</scope>
    <source>
        <strain evidence="3">S2</strain>
        <tissue evidence="3">Leaf</tissue>
    </source>
</reference>
<sequence length="101" mass="11827">MHRLPQVWSQETTRFRTTSKKQSNHDMDESLDVNIKGPEDISSGIEREFLREVEHAEELAKVIEPEHAEMPDAMETIFQSALVFGRHWGVSYQKKKVIFKE</sequence>
<feature type="domain" description="ATG1a/b/c MIT" evidence="2">
    <location>
        <begin position="9"/>
        <end position="64"/>
    </location>
</feature>
<dbReference type="OrthoDB" id="346907at2759"/>
<reference evidence="3 4" key="3">
    <citation type="submission" date="2019-11" db="EMBL/GenBank/DDBJ databases">
        <title>A de novo genome assembly of a pear dwarfing rootstock.</title>
        <authorList>
            <person name="Wang F."/>
            <person name="Wang J."/>
            <person name="Li S."/>
            <person name="Zhang Y."/>
            <person name="Fang M."/>
            <person name="Ma L."/>
            <person name="Zhao Y."/>
            <person name="Jiang S."/>
        </authorList>
    </citation>
    <scope>NUCLEOTIDE SEQUENCE [LARGE SCALE GENOMIC DNA]</scope>
    <source>
        <strain evidence="3">S2</strain>
        <tissue evidence="3">Leaf</tissue>
    </source>
</reference>
<reference evidence="4" key="2">
    <citation type="submission" date="2019-10" db="EMBL/GenBank/DDBJ databases">
        <title>A de novo genome assembly of a pear dwarfing rootstock.</title>
        <authorList>
            <person name="Wang F."/>
            <person name="Wang J."/>
            <person name="Li S."/>
            <person name="Zhang Y."/>
            <person name="Fang M."/>
            <person name="Ma L."/>
            <person name="Zhao Y."/>
            <person name="Jiang S."/>
        </authorList>
    </citation>
    <scope>NUCLEOTIDE SEQUENCE [LARGE SCALE GENOMIC DNA]</scope>
</reference>
<dbReference type="InterPro" id="IPR056281">
    <property type="entry name" value="MIT_ATG1a/b/c"/>
</dbReference>
<keyword evidence="3" id="KW-0808">Transferase</keyword>
<dbReference type="EMBL" id="SMOL01000231">
    <property type="protein sequence ID" value="KAB2622066.1"/>
    <property type="molecule type" value="Genomic_DNA"/>
</dbReference>
<gene>
    <name evidence="3" type="ORF">D8674_024248</name>
</gene>
<name>A0A5N5H2D9_9ROSA</name>
<evidence type="ECO:0000313" key="4">
    <source>
        <dbReference type="Proteomes" id="UP000327157"/>
    </source>
</evidence>
<comment type="caution">
    <text evidence="3">The sequence shown here is derived from an EMBL/GenBank/DDBJ whole genome shotgun (WGS) entry which is preliminary data.</text>
</comment>
<dbReference type="GO" id="GO:0016301">
    <property type="term" value="F:kinase activity"/>
    <property type="evidence" value="ECO:0007669"/>
    <property type="project" value="UniProtKB-KW"/>
</dbReference>
<keyword evidence="4" id="KW-1185">Reference proteome</keyword>
<dbReference type="AlphaFoldDB" id="A0A5N5H2D9"/>
<feature type="region of interest" description="Disordered" evidence="1">
    <location>
        <begin position="1"/>
        <end position="39"/>
    </location>
</feature>
<dbReference type="Pfam" id="PF24497">
    <property type="entry name" value="MIT_ATG1"/>
    <property type="match status" value="1"/>
</dbReference>
<evidence type="ECO:0000256" key="1">
    <source>
        <dbReference type="SAM" id="MobiDB-lite"/>
    </source>
</evidence>
<dbReference type="Proteomes" id="UP000327157">
    <property type="component" value="Chromosome 4"/>
</dbReference>
<proteinExistence type="predicted"/>
<keyword evidence="3" id="KW-0418">Kinase</keyword>
<evidence type="ECO:0000259" key="2">
    <source>
        <dbReference type="Pfam" id="PF24497"/>
    </source>
</evidence>
<feature type="compositionally biased region" description="Polar residues" evidence="1">
    <location>
        <begin position="7"/>
        <end position="16"/>
    </location>
</feature>
<accession>A0A5N5H2D9</accession>
<protein>
    <submittedName>
        <fullName evidence="3">Serine/threonine-protein kinase ATG1-like</fullName>
    </submittedName>
</protein>
<organism evidence="3 4">
    <name type="scientific">Pyrus ussuriensis x Pyrus communis</name>
    <dbReference type="NCBI Taxonomy" id="2448454"/>
    <lineage>
        <taxon>Eukaryota</taxon>
        <taxon>Viridiplantae</taxon>
        <taxon>Streptophyta</taxon>
        <taxon>Embryophyta</taxon>
        <taxon>Tracheophyta</taxon>
        <taxon>Spermatophyta</taxon>
        <taxon>Magnoliopsida</taxon>
        <taxon>eudicotyledons</taxon>
        <taxon>Gunneridae</taxon>
        <taxon>Pentapetalae</taxon>
        <taxon>rosids</taxon>
        <taxon>fabids</taxon>
        <taxon>Rosales</taxon>
        <taxon>Rosaceae</taxon>
        <taxon>Amygdaloideae</taxon>
        <taxon>Maleae</taxon>
        <taxon>Pyrus</taxon>
    </lineage>
</organism>
<evidence type="ECO:0000313" key="3">
    <source>
        <dbReference type="EMBL" id="KAB2622066.1"/>
    </source>
</evidence>